<dbReference type="Pfam" id="PF24883">
    <property type="entry name" value="NPHP3_N"/>
    <property type="match status" value="1"/>
</dbReference>
<evidence type="ECO:0000256" key="1">
    <source>
        <dbReference type="ARBA" id="ARBA00022737"/>
    </source>
</evidence>
<dbReference type="Proteomes" id="UP000176998">
    <property type="component" value="Unassembled WGS sequence"/>
</dbReference>
<keyword evidence="1" id="KW-0677">Repeat</keyword>
<dbReference type="GO" id="GO:0003824">
    <property type="term" value="F:catalytic activity"/>
    <property type="evidence" value="ECO:0007669"/>
    <property type="project" value="InterPro"/>
</dbReference>
<dbReference type="GeneID" id="34554064"/>
<evidence type="ECO:0000259" key="2">
    <source>
        <dbReference type="Pfam" id="PF01048"/>
    </source>
</evidence>
<protein>
    <submittedName>
        <fullName evidence="4">Pfs domain-containing protein</fullName>
    </submittedName>
</protein>
<dbReference type="Gene3D" id="3.40.50.300">
    <property type="entry name" value="P-loop containing nucleotide triphosphate hydrolases"/>
    <property type="match status" value="1"/>
</dbReference>
<dbReference type="SUPFAM" id="SSF52540">
    <property type="entry name" value="P-loop containing nucleoside triphosphate hydrolases"/>
    <property type="match status" value="1"/>
</dbReference>
<dbReference type="InterPro" id="IPR035994">
    <property type="entry name" value="Nucleoside_phosphorylase_sf"/>
</dbReference>
<dbReference type="STRING" id="1209926.A0A1G4BRX1"/>
<comment type="caution">
    <text evidence="4">The sequence shown here is derived from an EMBL/GenBank/DDBJ whole genome shotgun (WGS) entry which is preliminary data.</text>
</comment>
<dbReference type="InterPro" id="IPR053137">
    <property type="entry name" value="NLR-like"/>
</dbReference>
<evidence type="ECO:0000313" key="5">
    <source>
        <dbReference type="Proteomes" id="UP000176998"/>
    </source>
</evidence>
<evidence type="ECO:0000259" key="3">
    <source>
        <dbReference type="Pfam" id="PF24883"/>
    </source>
</evidence>
<sequence>MSDPQKYTVGWICAIATEFAAAQLFFDEVHEDPISVSKHDNNAYKLGRIGGHNVVVAVLPDGEYGTNSAAAVGRDMLHTFENVRIGLMVGIGGGAPSSRNDIRLGDVVTIQNQEFDIRGHLDQPPFAIRTAVNALKGDLMLQSDLLEREVEARLHANIKEAFGRPGLGLDNLYHSHVVHIDGRSHPDVSPDVLVARKPRTNPQRPAIHYGLIASANQLMKDALVRDKLAEDHGVLCFEMEAAGLMNHFPCIVVRGICDYADSHKNDIWQGYAALVAAGYAKALLSRVSRVNLEGQGRISDVLSEYFKTHTDYGTLGNLKTSRGAQFDTYDDQNEPRCLEDTRVDLLQRIHTWASDVDDRRMFWLSGLAGTGKSTISRTVAQNLNDLKLLGATFFFKRGESDRSNGSLFFSTIARQLVNHRSQLRPHLVQTIKESSDISDKNMREQFDKLILGPLEAAFKEHRAVRCAIIVDALDECDNRGDINLLIPMLHELTEATSCKVKVFLTSRPDTAVHFGRRPILGWYREFILHEVEEDVIEHDIRVFLEYELTKIKENWNAENDDQLAVDWPGDQRLQMLTQKATPLFIFAATACRFIEDSLLGSPETQLRQMINHKRANRGATVDDKLEETYLPVLERLLVKRSRSEQASLLERFNEIVGTIFLLEEPLTIKAIGTMLAVEPKDIASFITPLRSIIDTRGNKDQPLKLFHTSFRDFLLCPGAGVFRVDWRGCHRRLGLASLELLHTREPLRENCCGISPGTERKDIPAHLIDNRFPSHVRYACIHWVGHLTEAQYELRASDHVHEFLKTHLLHWIEALTILGEAAISTELAEALSNLPKTCYKT</sequence>
<accession>A0A1G4BRX1</accession>
<dbReference type="InterPro" id="IPR027417">
    <property type="entry name" value="P-loop_NTPase"/>
</dbReference>
<dbReference type="OrthoDB" id="1577640at2759"/>
<dbReference type="PANTHER" id="PTHR46082">
    <property type="entry name" value="ATP/GTP-BINDING PROTEIN-RELATED"/>
    <property type="match status" value="1"/>
</dbReference>
<dbReference type="AlphaFoldDB" id="A0A1G4BRX1"/>
<name>A0A1G4BRX1_9PEZI</name>
<feature type="domain" description="Nephrocystin 3-like N-terminal" evidence="3">
    <location>
        <begin position="348"/>
        <end position="507"/>
    </location>
</feature>
<dbReference type="GO" id="GO:0009116">
    <property type="term" value="P:nucleoside metabolic process"/>
    <property type="evidence" value="ECO:0007669"/>
    <property type="project" value="InterPro"/>
</dbReference>
<dbReference type="PANTHER" id="PTHR46082:SF11">
    <property type="entry name" value="AAA+ ATPASE DOMAIN-CONTAINING PROTEIN-RELATED"/>
    <property type="match status" value="1"/>
</dbReference>
<gene>
    <name evidence="4" type="ORF">CORC01_00898</name>
</gene>
<reference evidence="4 5" key="1">
    <citation type="submission" date="2016-09" db="EMBL/GenBank/DDBJ databases">
        <authorList>
            <person name="Capua I."/>
            <person name="De Benedictis P."/>
            <person name="Joannis T."/>
            <person name="Lombin L.H."/>
            <person name="Cattoli G."/>
        </authorList>
    </citation>
    <scope>NUCLEOTIDE SEQUENCE [LARGE SCALE GENOMIC DNA]</scope>
    <source>
        <strain evidence="4 5">IMI 309357</strain>
    </source>
</reference>
<dbReference type="InterPro" id="IPR000845">
    <property type="entry name" value="Nucleoside_phosphorylase_d"/>
</dbReference>
<organism evidence="4 5">
    <name type="scientific">Colletotrichum orchidophilum</name>
    <dbReference type="NCBI Taxonomy" id="1209926"/>
    <lineage>
        <taxon>Eukaryota</taxon>
        <taxon>Fungi</taxon>
        <taxon>Dikarya</taxon>
        <taxon>Ascomycota</taxon>
        <taxon>Pezizomycotina</taxon>
        <taxon>Sordariomycetes</taxon>
        <taxon>Hypocreomycetidae</taxon>
        <taxon>Glomerellales</taxon>
        <taxon>Glomerellaceae</taxon>
        <taxon>Colletotrichum</taxon>
    </lineage>
</organism>
<evidence type="ECO:0000313" key="4">
    <source>
        <dbReference type="EMBL" id="OHF04036.1"/>
    </source>
</evidence>
<dbReference type="EMBL" id="MJBS01000004">
    <property type="protein sequence ID" value="OHF04036.1"/>
    <property type="molecule type" value="Genomic_DNA"/>
</dbReference>
<dbReference type="Gene3D" id="3.40.50.1580">
    <property type="entry name" value="Nucleoside phosphorylase domain"/>
    <property type="match status" value="1"/>
</dbReference>
<dbReference type="SUPFAM" id="SSF53167">
    <property type="entry name" value="Purine and uridine phosphorylases"/>
    <property type="match status" value="1"/>
</dbReference>
<dbReference type="RefSeq" id="XP_022481171.1">
    <property type="nucleotide sequence ID" value="XM_022612554.1"/>
</dbReference>
<keyword evidence="5" id="KW-1185">Reference proteome</keyword>
<feature type="domain" description="Nucleoside phosphorylase" evidence="2">
    <location>
        <begin position="11"/>
        <end position="263"/>
    </location>
</feature>
<proteinExistence type="predicted"/>
<dbReference type="InterPro" id="IPR056884">
    <property type="entry name" value="NPHP3-like_N"/>
</dbReference>
<dbReference type="Pfam" id="PF01048">
    <property type="entry name" value="PNP_UDP_1"/>
    <property type="match status" value="1"/>
</dbReference>